<accession>A0A6J6TZD4</accession>
<evidence type="ECO:0000313" key="1">
    <source>
        <dbReference type="EMBL" id="CAB4752951.1"/>
    </source>
</evidence>
<gene>
    <name evidence="1" type="ORF">UFOPK2761_02096</name>
</gene>
<name>A0A6J6TZD4_9ZZZZ</name>
<reference evidence="1" key="1">
    <citation type="submission" date="2020-05" db="EMBL/GenBank/DDBJ databases">
        <authorList>
            <person name="Chiriac C."/>
            <person name="Salcher M."/>
            <person name="Ghai R."/>
            <person name="Kavagutti S V."/>
        </authorList>
    </citation>
    <scope>NUCLEOTIDE SEQUENCE</scope>
</reference>
<organism evidence="1">
    <name type="scientific">freshwater metagenome</name>
    <dbReference type="NCBI Taxonomy" id="449393"/>
    <lineage>
        <taxon>unclassified sequences</taxon>
        <taxon>metagenomes</taxon>
        <taxon>ecological metagenomes</taxon>
    </lineage>
</organism>
<dbReference type="AlphaFoldDB" id="A0A6J6TZD4"/>
<dbReference type="EMBL" id="CAEZYQ010000016">
    <property type="protein sequence ID" value="CAB4752951.1"/>
    <property type="molecule type" value="Genomic_DNA"/>
</dbReference>
<sequence length="89" mass="9912">MTQAPQIHIDRQSIDGTPDEDVVDWTALGRKMWDFLTGREAEIRYHLDDVVVEVPRDTGPTSPRATWKLSGTIAVTTSDVTTRGTADRS</sequence>
<proteinExistence type="predicted"/>
<protein>
    <submittedName>
        <fullName evidence="1">Unannotated protein</fullName>
    </submittedName>
</protein>